<protein>
    <submittedName>
        <fullName evidence="1">Uncharacterized protein</fullName>
    </submittedName>
</protein>
<evidence type="ECO:0000313" key="2">
    <source>
        <dbReference type="Proteomes" id="UP000321570"/>
    </source>
</evidence>
<evidence type="ECO:0000313" key="1">
    <source>
        <dbReference type="EMBL" id="VUZ40511.1"/>
    </source>
</evidence>
<sequence length="81" mass="8389">GVKKQLPFFPLGGIFDPSGDHAGSETSRTGTTLGLNDSIECVRLVTFTLSLTDGSNFRLSMVTLTGVAVENTLGDTGALGE</sequence>
<feature type="non-terminal residue" evidence="1">
    <location>
        <position position="1"/>
    </location>
</feature>
<keyword evidence="2" id="KW-1185">Reference proteome</keyword>
<proteinExistence type="predicted"/>
<reference evidence="1 2" key="1">
    <citation type="submission" date="2019-07" db="EMBL/GenBank/DDBJ databases">
        <authorList>
            <person name="Jastrzebski P J."/>
            <person name="Paukszto L."/>
            <person name="Jastrzebski P J."/>
        </authorList>
    </citation>
    <scope>NUCLEOTIDE SEQUENCE [LARGE SCALE GENOMIC DNA]</scope>
    <source>
        <strain evidence="1 2">WMS-il1</strain>
    </source>
</reference>
<accession>A0A564XZR7</accession>
<dbReference type="AlphaFoldDB" id="A0A564XZR7"/>
<name>A0A564XZR7_HYMDI</name>
<organism evidence="1 2">
    <name type="scientific">Hymenolepis diminuta</name>
    <name type="common">Rat tapeworm</name>
    <dbReference type="NCBI Taxonomy" id="6216"/>
    <lineage>
        <taxon>Eukaryota</taxon>
        <taxon>Metazoa</taxon>
        <taxon>Spiralia</taxon>
        <taxon>Lophotrochozoa</taxon>
        <taxon>Platyhelminthes</taxon>
        <taxon>Cestoda</taxon>
        <taxon>Eucestoda</taxon>
        <taxon>Cyclophyllidea</taxon>
        <taxon>Hymenolepididae</taxon>
        <taxon>Hymenolepis</taxon>
    </lineage>
</organism>
<dbReference type="Proteomes" id="UP000321570">
    <property type="component" value="Unassembled WGS sequence"/>
</dbReference>
<gene>
    <name evidence="1" type="ORF">WMSIL1_LOCUS1460</name>
</gene>
<dbReference type="EMBL" id="CABIJS010000033">
    <property type="protein sequence ID" value="VUZ40511.1"/>
    <property type="molecule type" value="Genomic_DNA"/>
</dbReference>